<sequence length="1050" mass="115949">MDFETLRSNSFFRGHRGGFKIPHIGFLIITSGKNAKTRPLKILKNEGGETNIYPKSIVNFDFRCSRQMVPGLSNTVCALAIEQDLPDKICFKLAIPDSHINTHSGQISLTDLKKQLVILEPKSKKNEVAYRAQILSHAVRPCELLASSSCDGSVRVWDITSSKVNKSWDLLKKCNDVSSSDTLCRLSWMANGKFLAVPVEKEVQIYERGSWNLKFTFKDENIKETVSIVSISECGKFVACACKDGTVVVWDANNHKAILVEKHPKGKTISGLAWNPKLGKKELAFVDIDGQFGTIENIIASNYKSVPVILGGDTGVDSSSTFPPMDVDMDDDDADISISKMKAQLGFADDEEGTFLGLPEDSELFGGDGGQSEKGRDTPSIAAGAESAPAAPVMKLPEIQKPFQPGMSPEHHSDRYMVWNNVGVVKQYSSEDENSVDVEFHDTAVHHGLHLNNNLGHSMADLSQQALALAAEAHEDQPSKLVVHHFSALGGSKEWSVDMANGEEILALCLGTNFVAVATDRRNLRIFSTGGVQRDVISIPGPIVCCIGHEDMLMVTFHTGMGASGDQQIGCLVLNLAGGRHPVPVSTPLPLSPHAFLAWAGFSDEGTPVIMDSAGILRMMHFKMGYNWTVVLNTKTHVRRKSDHHFVLGLNEKQGVVRSVLCKGSRYPSVLPRPHITLLSMQIPICELETEKGGLEEKIIRSRLLMNTLERLGKTGYDVEEAETEADKILKEAMIKLFALACRTERESRALEICQLMPSHQTVQLCIKYAGKQRRIQLAEKLGELASQKMDEEYEKQAAKEREEGLELYSGSGIRRMQWNDGEEEEDEEDSQTQHTQEEESSTSDNPLLSAVQRRENTPKGSHLLASQDRKNPFKKSSTPGSGARGINVIDQYRKAQKKAAAESSPSLKPIMRKAQNKQSSLKKNLSSPKSADKENKAVNSSTAAPVKKQSALQLWLADNKEEVRTKFPDAAEYELVGKAALLFKDLDEAVKQKYKKMIFQQTLRVLSNDNSEEEKKRKRDDNVEDSPAEKKTKGSGVSKLAAFAFNKDS</sequence>
<dbReference type="GO" id="GO:0000278">
    <property type="term" value="P:mitotic cell cycle"/>
    <property type="evidence" value="ECO:0007669"/>
    <property type="project" value="TreeGrafter"/>
</dbReference>
<feature type="domain" description="WDHD1/CFT4 helical bundle" evidence="8">
    <location>
        <begin position="695"/>
        <end position="792"/>
    </location>
</feature>
<evidence type="ECO:0000313" key="11">
    <source>
        <dbReference type="Proteomes" id="UP001497623"/>
    </source>
</evidence>
<gene>
    <name evidence="10" type="ORF">MNOR_LOCUS27753</name>
</gene>
<evidence type="ECO:0000259" key="7">
    <source>
        <dbReference type="Pfam" id="PF12341"/>
    </source>
</evidence>
<dbReference type="InterPro" id="IPR057646">
    <property type="entry name" value="WD40_WDHD1_1st"/>
</dbReference>
<dbReference type="GO" id="GO:0006281">
    <property type="term" value="P:DNA repair"/>
    <property type="evidence" value="ECO:0007669"/>
    <property type="project" value="TreeGrafter"/>
</dbReference>
<evidence type="ECO:0000256" key="1">
    <source>
        <dbReference type="ARBA" id="ARBA00004123"/>
    </source>
</evidence>
<organism evidence="10 11">
    <name type="scientific">Meganyctiphanes norvegica</name>
    <name type="common">Northern krill</name>
    <name type="synonym">Thysanopoda norvegica</name>
    <dbReference type="NCBI Taxonomy" id="48144"/>
    <lineage>
        <taxon>Eukaryota</taxon>
        <taxon>Metazoa</taxon>
        <taxon>Ecdysozoa</taxon>
        <taxon>Arthropoda</taxon>
        <taxon>Crustacea</taxon>
        <taxon>Multicrustacea</taxon>
        <taxon>Malacostraca</taxon>
        <taxon>Eumalacostraca</taxon>
        <taxon>Eucarida</taxon>
        <taxon>Euphausiacea</taxon>
        <taxon>Euphausiidae</taxon>
        <taxon>Meganyctiphanes</taxon>
    </lineage>
</organism>
<dbReference type="GO" id="GO:0043596">
    <property type="term" value="C:nuclear replication fork"/>
    <property type="evidence" value="ECO:0007669"/>
    <property type="project" value="TreeGrafter"/>
</dbReference>
<evidence type="ECO:0008006" key="12">
    <source>
        <dbReference type="Google" id="ProtNLM"/>
    </source>
</evidence>
<feature type="repeat" description="WD" evidence="5">
    <location>
        <begin position="219"/>
        <end position="260"/>
    </location>
</feature>
<dbReference type="PANTHER" id="PTHR19932">
    <property type="entry name" value="WD REPEAT AND HMG-BOX DNA BINDING PROTEIN"/>
    <property type="match status" value="1"/>
</dbReference>
<dbReference type="EMBL" id="CAXKWB010029661">
    <property type="protein sequence ID" value="CAL4136064.1"/>
    <property type="molecule type" value="Genomic_DNA"/>
</dbReference>
<name>A0AAV2RSJ2_MEGNR</name>
<feature type="compositionally biased region" description="Low complexity" evidence="6">
    <location>
        <begin position="379"/>
        <end position="389"/>
    </location>
</feature>
<feature type="non-terminal residue" evidence="10">
    <location>
        <position position="1050"/>
    </location>
</feature>
<dbReference type="Pfam" id="PF24817">
    <property type="entry name" value="WD40_WDHD1_1st"/>
    <property type="match status" value="1"/>
</dbReference>
<evidence type="ECO:0000256" key="5">
    <source>
        <dbReference type="PROSITE-ProRule" id="PRU00221"/>
    </source>
</evidence>
<reference evidence="10 11" key="1">
    <citation type="submission" date="2024-05" db="EMBL/GenBank/DDBJ databases">
        <authorList>
            <person name="Wallberg A."/>
        </authorList>
    </citation>
    <scope>NUCLEOTIDE SEQUENCE [LARGE SCALE GENOMIC DNA]</scope>
</reference>
<accession>A0AAV2RSJ2</accession>
<feature type="repeat" description="WD" evidence="5">
    <location>
        <begin position="144"/>
        <end position="167"/>
    </location>
</feature>
<comment type="caution">
    <text evidence="10">The sequence shown here is derived from an EMBL/GenBank/DDBJ whole genome shotgun (WGS) entry which is preliminary data.</text>
</comment>
<keyword evidence="2 5" id="KW-0853">WD repeat</keyword>
<dbReference type="Gene3D" id="1.10.30.10">
    <property type="entry name" value="High mobility group box domain"/>
    <property type="match status" value="1"/>
</dbReference>
<comment type="subcellular location">
    <subcellularLocation>
        <location evidence="1">Nucleus</location>
    </subcellularLocation>
</comment>
<feature type="domain" description="WDHD1 first WD40" evidence="9">
    <location>
        <begin position="27"/>
        <end position="294"/>
    </location>
</feature>
<dbReference type="PANTHER" id="PTHR19932:SF10">
    <property type="entry name" value="WD REPEAT AND HMG-BOX DNA-BINDING PROTEIN 1"/>
    <property type="match status" value="1"/>
</dbReference>
<evidence type="ECO:0000256" key="3">
    <source>
        <dbReference type="ARBA" id="ARBA00022737"/>
    </source>
</evidence>
<protein>
    <recommendedName>
        <fullName evidence="12">WD repeat and HMG-box DNA-binding protein 1</fullName>
    </recommendedName>
</protein>
<feature type="compositionally biased region" description="Acidic residues" evidence="6">
    <location>
        <begin position="821"/>
        <end position="831"/>
    </location>
</feature>
<dbReference type="GO" id="GO:0003682">
    <property type="term" value="F:chromatin binding"/>
    <property type="evidence" value="ECO:0007669"/>
    <property type="project" value="TreeGrafter"/>
</dbReference>
<evidence type="ECO:0000256" key="6">
    <source>
        <dbReference type="SAM" id="MobiDB-lite"/>
    </source>
</evidence>
<evidence type="ECO:0000259" key="8">
    <source>
        <dbReference type="Pfam" id="PF20946"/>
    </source>
</evidence>
<proteinExistence type="predicted"/>
<dbReference type="InterPro" id="IPR001680">
    <property type="entry name" value="WD40_rpt"/>
</dbReference>
<dbReference type="PROSITE" id="PS50082">
    <property type="entry name" value="WD_REPEATS_2"/>
    <property type="match status" value="2"/>
</dbReference>
<feature type="compositionally biased region" description="Low complexity" evidence="6">
    <location>
        <begin position="917"/>
        <end position="930"/>
    </location>
</feature>
<feature type="region of interest" description="Disordered" evidence="6">
    <location>
        <begin position="1006"/>
        <end position="1037"/>
    </location>
</feature>
<feature type="compositionally biased region" description="Basic and acidic residues" evidence="6">
    <location>
        <begin position="1014"/>
        <end position="1033"/>
    </location>
</feature>
<evidence type="ECO:0000259" key="9">
    <source>
        <dbReference type="Pfam" id="PF24817"/>
    </source>
</evidence>
<feature type="region of interest" description="Disordered" evidence="6">
    <location>
        <begin position="360"/>
        <end position="389"/>
    </location>
</feature>
<feature type="compositionally biased region" description="Basic and acidic residues" evidence="6">
    <location>
        <begin position="795"/>
        <end position="805"/>
    </location>
</feature>
<dbReference type="SMART" id="SM00320">
    <property type="entry name" value="WD40"/>
    <property type="match status" value="2"/>
</dbReference>
<dbReference type="AlphaFoldDB" id="A0AAV2RSJ2"/>
<dbReference type="InterPro" id="IPR036910">
    <property type="entry name" value="HMG_box_dom_sf"/>
</dbReference>
<feature type="region of interest" description="Disordered" evidence="6">
    <location>
        <begin position="795"/>
        <end position="950"/>
    </location>
</feature>
<dbReference type="GO" id="GO:0006261">
    <property type="term" value="P:DNA-templated DNA replication"/>
    <property type="evidence" value="ECO:0007669"/>
    <property type="project" value="TreeGrafter"/>
</dbReference>
<dbReference type="InterPro" id="IPR022100">
    <property type="entry name" value="WDHD1/CFT4_beta-prop_2nd"/>
</dbReference>
<dbReference type="Pfam" id="PF12341">
    <property type="entry name" value="Mcl1_mid"/>
    <property type="match status" value="1"/>
</dbReference>
<feature type="domain" description="WDHD1/CFT4 second beta-propeller" evidence="7">
    <location>
        <begin position="401"/>
        <end position="685"/>
    </location>
</feature>
<evidence type="ECO:0000256" key="4">
    <source>
        <dbReference type="ARBA" id="ARBA00023242"/>
    </source>
</evidence>
<dbReference type="InterPro" id="IPR019775">
    <property type="entry name" value="WD40_repeat_CS"/>
</dbReference>
<evidence type="ECO:0000256" key="2">
    <source>
        <dbReference type="ARBA" id="ARBA00022574"/>
    </source>
</evidence>
<dbReference type="InterPro" id="IPR036322">
    <property type="entry name" value="WD40_repeat_dom_sf"/>
</dbReference>
<keyword evidence="11" id="KW-1185">Reference proteome</keyword>
<keyword evidence="3" id="KW-0677">Repeat</keyword>
<keyword evidence="4" id="KW-0539">Nucleus</keyword>
<evidence type="ECO:0000313" key="10">
    <source>
        <dbReference type="EMBL" id="CAL4136064.1"/>
    </source>
</evidence>
<dbReference type="InterPro" id="IPR048591">
    <property type="entry name" value="WDHD1/CFT4_hel"/>
</dbReference>
<dbReference type="PROSITE" id="PS00678">
    <property type="entry name" value="WD_REPEATS_1"/>
    <property type="match status" value="1"/>
</dbReference>
<dbReference type="InterPro" id="IPR015943">
    <property type="entry name" value="WD40/YVTN_repeat-like_dom_sf"/>
</dbReference>
<dbReference type="SUPFAM" id="SSF50978">
    <property type="entry name" value="WD40 repeat-like"/>
    <property type="match status" value="1"/>
</dbReference>
<dbReference type="Gene3D" id="2.130.10.10">
    <property type="entry name" value="YVTN repeat-like/Quinoprotein amine dehydrogenase"/>
    <property type="match status" value="1"/>
</dbReference>
<dbReference type="Proteomes" id="UP001497623">
    <property type="component" value="Unassembled WGS sequence"/>
</dbReference>
<dbReference type="Pfam" id="PF20946">
    <property type="entry name" value="Ctf4_C"/>
    <property type="match status" value="1"/>
</dbReference>